<feature type="compositionally biased region" description="Basic and acidic residues" evidence="2">
    <location>
        <begin position="314"/>
        <end position="326"/>
    </location>
</feature>
<reference evidence="4 5" key="1">
    <citation type="submission" date="2024-05" db="EMBL/GenBank/DDBJ databases">
        <title>A draft genome resource for the thread blight pathogen Marasmius tenuissimus strain MS-2.</title>
        <authorList>
            <person name="Yulfo-Soto G.E."/>
            <person name="Baruah I.K."/>
            <person name="Amoako-Attah I."/>
            <person name="Bukari Y."/>
            <person name="Meinhardt L.W."/>
            <person name="Bailey B.A."/>
            <person name="Cohen S.P."/>
        </authorList>
    </citation>
    <scope>NUCLEOTIDE SEQUENCE [LARGE SCALE GENOMIC DNA]</scope>
    <source>
        <strain evidence="4 5">MS-2</strain>
    </source>
</reference>
<feature type="region of interest" description="Disordered" evidence="2">
    <location>
        <begin position="206"/>
        <end position="250"/>
    </location>
</feature>
<organism evidence="4 5">
    <name type="scientific">Marasmius tenuissimus</name>
    <dbReference type="NCBI Taxonomy" id="585030"/>
    <lineage>
        <taxon>Eukaryota</taxon>
        <taxon>Fungi</taxon>
        <taxon>Dikarya</taxon>
        <taxon>Basidiomycota</taxon>
        <taxon>Agaricomycotina</taxon>
        <taxon>Agaricomycetes</taxon>
        <taxon>Agaricomycetidae</taxon>
        <taxon>Agaricales</taxon>
        <taxon>Marasmiineae</taxon>
        <taxon>Marasmiaceae</taxon>
        <taxon>Marasmius</taxon>
    </lineage>
</organism>
<proteinExistence type="predicted"/>
<dbReference type="EMBL" id="JBBXMP010000056">
    <property type="protein sequence ID" value="KAL0064842.1"/>
    <property type="molecule type" value="Genomic_DNA"/>
</dbReference>
<accession>A0ABR2ZX38</accession>
<keyword evidence="1" id="KW-0479">Metal-binding</keyword>
<dbReference type="InterPro" id="IPR001841">
    <property type="entry name" value="Znf_RING"/>
</dbReference>
<keyword evidence="1" id="KW-0863">Zinc-finger</keyword>
<evidence type="ECO:0000313" key="4">
    <source>
        <dbReference type="EMBL" id="KAL0064842.1"/>
    </source>
</evidence>
<name>A0ABR2ZX38_9AGAR</name>
<keyword evidence="1" id="KW-0862">Zinc</keyword>
<feature type="region of interest" description="Disordered" evidence="2">
    <location>
        <begin position="287"/>
        <end position="336"/>
    </location>
</feature>
<evidence type="ECO:0000259" key="3">
    <source>
        <dbReference type="PROSITE" id="PS50089"/>
    </source>
</evidence>
<dbReference type="PROSITE" id="PS50089">
    <property type="entry name" value="ZF_RING_2"/>
    <property type="match status" value="1"/>
</dbReference>
<keyword evidence="5" id="KW-1185">Reference proteome</keyword>
<gene>
    <name evidence="4" type="ORF">AAF712_008239</name>
</gene>
<comment type="caution">
    <text evidence="4">The sequence shown here is derived from an EMBL/GenBank/DDBJ whole genome shotgun (WGS) entry which is preliminary data.</text>
</comment>
<evidence type="ECO:0000256" key="1">
    <source>
        <dbReference type="PROSITE-ProRule" id="PRU00175"/>
    </source>
</evidence>
<dbReference type="SUPFAM" id="SSF57850">
    <property type="entry name" value="RING/U-box"/>
    <property type="match status" value="1"/>
</dbReference>
<dbReference type="Proteomes" id="UP001437256">
    <property type="component" value="Unassembled WGS sequence"/>
</dbReference>
<feature type="compositionally biased region" description="Low complexity" evidence="2">
    <location>
        <begin position="299"/>
        <end position="309"/>
    </location>
</feature>
<dbReference type="InterPro" id="IPR013083">
    <property type="entry name" value="Znf_RING/FYVE/PHD"/>
</dbReference>
<feature type="compositionally biased region" description="Low complexity" evidence="2">
    <location>
        <begin position="217"/>
        <end position="241"/>
    </location>
</feature>
<feature type="compositionally biased region" description="Basic residues" evidence="2">
    <location>
        <begin position="287"/>
        <end position="297"/>
    </location>
</feature>
<evidence type="ECO:0000256" key="2">
    <source>
        <dbReference type="SAM" id="MobiDB-lite"/>
    </source>
</evidence>
<sequence length="409" mass="43733">MKGPKSGGEGKKTTGASFTTDLIPPLSFMASTLSSMARYTIPRRPPLAPIRLDSISEESSTDCELVPGLNLGAESPRSILNEEASFLRSSSFSPETYLLTLKDGEDMWRKSGIAANTAVPMRARNWRSSSFAEKQRKRPRPVRNTVDRDCGICFEVAVSPSRTLCCGKLFCMEHITHWLNCPESDGRCPSCGTLCNLETGILSLASPVLRSPPPSPAAKASPSSTPTSDSPISSSPSSATPGDQSPIPRTASPEPIGAALCCPSGLPKTKDGNNATLHDLVAKCRNSKSLHQSRNRARSSIVPSFSSTSSDEDGERRKCPSKDGHRNVLKTPAGTSNRSLRRHINGFVSSSNSMLVSPKTSHQPVIILQLPLVGHEMAVSYALCEVLSRTAGRVLSAVGLVVLFYALLA</sequence>
<evidence type="ECO:0000313" key="5">
    <source>
        <dbReference type="Proteomes" id="UP001437256"/>
    </source>
</evidence>
<protein>
    <recommendedName>
        <fullName evidence="3">RING-type domain-containing protein</fullName>
    </recommendedName>
</protein>
<feature type="domain" description="RING-type" evidence="3">
    <location>
        <begin position="150"/>
        <end position="191"/>
    </location>
</feature>
<dbReference type="Gene3D" id="3.30.40.10">
    <property type="entry name" value="Zinc/RING finger domain, C3HC4 (zinc finger)"/>
    <property type="match status" value="1"/>
</dbReference>